<dbReference type="EMBL" id="JAVRHK010000001">
    <property type="protein sequence ID" value="MDT0675207.1"/>
    <property type="molecule type" value="Genomic_DNA"/>
</dbReference>
<name>A0ABU3D102_9FLAO</name>
<proteinExistence type="predicted"/>
<protein>
    <submittedName>
        <fullName evidence="1">Uncharacterized protein</fullName>
    </submittedName>
</protein>
<dbReference type="PROSITE" id="PS51257">
    <property type="entry name" value="PROKAR_LIPOPROTEIN"/>
    <property type="match status" value="1"/>
</dbReference>
<reference evidence="1 2" key="1">
    <citation type="submission" date="2023-09" db="EMBL/GenBank/DDBJ databases">
        <authorList>
            <person name="Rey-Velasco X."/>
        </authorList>
    </citation>
    <scope>NUCLEOTIDE SEQUENCE [LARGE SCALE GENOMIC DNA]</scope>
    <source>
        <strain evidence="1 2">F117</strain>
    </source>
</reference>
<gene>
    <name evidence="1" type="ORF">RM539_01245</name>
</gene>
<dbReference type="Proteomes" id="UP001262582">
    <property type="component" value="Unassembled WGS sequence"/>
</dbReference>
<sequence length="130" mass="15002">MKNMLSLLVLFLVLVGCEDEDRRDLVSEPEAEEVADTVPTLVGEYIYVADAGVLRGKDFVYGVKIDSMAQVLAEEVQPYKDQEFDMVKVKVKVKIEQNRRREGWKEVIEIREIIDVLEDKKTPEDQNIEE</sequence>
<organism evidence="1 2">
    <name type="scientific">Autumnicola musiva</name>
    <dbReference type="NCBI Taxonomy" id="3075589"/>
    <lineage>
        <taxon>Bacteria</taxon>
        <taxon>Pseudomonadati</taxon>
        <taxon>Bacteroidota</taxon>
        <taxon>Flavobacteriia</taxon>
        <taxon>Flavobacteriales</taxon>
        <taxon>Flavobacteriaceae</taxon>
        <taxon>Autumnicola</taxon>
    </lineage>
</organism>
<accession>A0ABU3D102</accession>
<comment type="caution">
    <text evidence="1">The sequence shown here is derived from an EMBL/GenBank/DDBJ whole genome shotgun (WGS) entry which is preliminary data.</text>
</comment>
<evidence type="ECO:0000313" key="1">
    <source>
        <dbReference type="EMBL" id="MDT0675207.1"/>
    </source>
</evidence>
<keyword evidence="2" id="KW-1185">Reference proteome</keyword>
<evidence type="ECO:0000313" key="2">
    <source>
        <dbReference type="Proteomes" id="UP001262582"/>
    </source>
</evidence>
<dbReference type="RefSeq" id="WP_311501658.1">
    <property type="nucleotide sequence ID" value="NZ_JAVRHK010000001.1"/>
</dbReference>